<dbReference type="Pfam" id="PF19054">
    <property type="entry name" value="DUF5753"/>
    <property type="match status" value="1"/>
</dbReference>
<feature type="domain" description="HTH cro/C1-type" evidence="1">
    <location>
        <begin position="18"/>
        <end position="57"/>
    </location>
</feature>
<dbReference type="Pfam" id="PF01381">
    <property type="entry name" value="HTH_3"/>
    <property type="match status" value="1"/>
</dbReference>
<proteinExistence type="predicted"/>
<dbReference type="EMBL" id="JAMTCO010000021">
    <property type="protein sequence ID" value="MCP2274190.1"/>
    <property type="molecule type" value="Genomic_DNA"/>
</dbReference>
<dbReference type="CDD" id="cd00093">
    <property type="entry name" value="HTH_XRE"/>
    <property type="match status" value="1"/>
</dbReference>
<dbReference type="Gene3D" id="1.10.260.40">
    <property type="entry name" value="lambda repressor-like DNA-binding domains"/>
    <property type="match status" value="1"/>
</dbReference>
<evidence type="ECO:0000259" key="2">
    <source>
        <dbReference type="Pfam" id="PF19054"/>
    </source>
</evidence>
<protein>
    <recommendedName>
        <fullName evidence="5">Helix-turn-helix protein</fullName>
    </recommendedName>
</protein>
<evidence type="ECO:0000259" key="1">
    <source>
        <dbReference type="Pfam" id="PF01381"/>
    </source>
</evidence>
<evidence type="ECO:0008006" key="5">
    <source>
        <dbReference type="Google" id="ProtNLM"/>
    </source>
</evidence>
<dbReference type="InterPro" id="IPR043917">
    <property type="entry name" value="DUF5753"/>
</dbReference>
<sequence>MTSRNQNLRALVMGAVIQARILESGRTQREVAEAGEIDHATLSRFLNGTRKLPDGDLSVLAWAVGITSRAQRRALVELNRDHDKTTWWINTTTTPFAEAIDTVIRDHTRALALFSPHAIPAELTQPRPHTPTTGQYYIGRSALDRLDPSDPTTQDRLQRLLQLTGSSRIGIRVTSPMVFPHSFQVLTLDTGHTVVKVEILDRALYLEDAEDITRFRRAIDMIDHHSANHAATVAILERVAKPKTGNRITA</sequence>
<evidence type="ECO:0000313" key="4">
    <source>
        <dbReference type="Proteomes" id="UP001205185"/>
    </source>
</evidence>
<evidence type="ECO:0000313" key="3">
    <source>
        <dbReference type="EMBL" id="MCP2274190.1"/>
    </source>
</evidence>
<dbReference type="InterPro" id="IPR001387">
    <property type="entry name" value="Cro/C1-type_HTH"/>
</dbReference>
<dbReference type="Proteomes" id="UP001205185">
    <property type="component" value="Unassembled WGS sequence"/>
</dbReference>
<comment type="caution">
    <text evidence="3">The sequence shown here is derived from an EMBL/GenBank/DDBJ whole genome shotgun (WGS) entry which is preliminary data.</text>
</comment>
<keyword evidence="4" id="KW-1185">Reference proteome</keyword>
<gene>
    <name evidence="3" type="ORF">LV75_006724</name>
</gene>
<dbReference type="SUPFAM" id="SSF47413">
    <property type="entry name" value="lambda repressor-like DNA-binding domains"/>
    <property type="match status" value="1"/>
</dbReference>
<dbReference type="RefSeq" id="WP_253891489.1">
    <property type="nucleotide sequence ID" value="NZ_BAAAVB010000023.1"/>
</dbReference>
<organism evidence="3 4">
    <name type="scientific">Actinokineospora diospyrosa</name>
    <dbReference type="NCBI Taxonomy" id="103728"/>
    <lineage>
        <taxon>Bacteria</taxon>
        <taxon>Bacillati</taxon>
        <taxon>Actinomycetota</taxon>
        <taxon>Actinomycetes</taxon>
        <taxon>Pseudonocardiales</taxon>
        <taxon>Pseudonocardiaceae</taxon>
        <taxon>Actinokineospora</taxon>
    </lineage>
</organism>
<feature type="domain" description="DUF5753" evidence="2">
    <location>
        <begin position="130"/>
        <end position="238"/>
    </location>
</feature>
<name>A0ABT1INF7_9PSEU</name>
<reference evidence="3 4" key="1">
    <citation type="submission" date="2022-06" db="EMBL/GenBank/DDBJ databases">
        <title>Genomic Encyclopedia of Archaeal and Bacterial Type Strains, Phase II (KMG-II): from individual species to whole genera.</title>
        <authorList>
            <person name="Goeker M."/>
        </authorList>
    </citation>
    <scope>NUCLEOTIDE SEQUENCE [LARGE SCALE GENOMIC DNA]</scope>
    <source>
        <strain evidence="3 4">DSM 44255</strain>
    </source>
</reference>
<accession>A0ABT1INF7</accession>
<dbReference type="InterPro" id="IPR010982">
    <property type="entry name" value="Lambda_DNA-bd_dom_sf"/>
</dbReference>